<accession>A0ABN2X7B3</accession>
<dbReference type="InterPro" id="IPR017853">
    <property type="entry name" value="GH"/>
</dbReference>
<comment type="similarity">
    <text evidence="1">Belongs to the glycosyl hydrolase 13 family.</text>
</comment>
<dbReference type="Pfam" id="PF00128">
    <property type="entry name" value="Alpha-amylase"/>
    <property type="match status" value="1"/>
</dbReference>
<feature type="domain" description="Glycosyl hydrolase family 13 catalytic" evidence="2">
    <location>
        <begin position="27"/>
        <end position="419"/>
    </location>
</feature>
<dbReference type="InterPro" id="IPR045857">
    <property type="entry name" value="O16G_dom_2"/>
</dbReference>
<keyword evidence="3" id="KW-0378">Hydrolase</keyword>
<sequence length="571" mass="61491">MTQHLAARTAADSADALDWWRDAVIYQVYPRSFADGDGDGTGDLPGIRARLPYLAGLGVDAVWLSPFYASPQADGGYDVADYRAIDPAYGTLHDADALIRDAHELGLRIIVDVVPNHSSDRHEWFRRALREGPGSPLRARYHFRPGKGANGELPPNDWESIFGGPAWTRCPDGEWYLHLFAPEQPDFDWDHPAVADEFRSILRFWLDMGVDGFRVDVAHGLVKAAGLPDIGVVDDQLKLLGNAPMPFFDQDGVHDIYRSWRRVLDEYPGRRIAVAEAWTPTVERTANYVRPDELHQAFNFQYLGTYWDAAELRPVIDASLAAMRPVGAPATWVLSNHDVTRHTTRFANPPGLGTQLRSAGDPALGLRRARAATLLMLALPGSAYLYQGEELGLPDVTDLPDEVRQDPAFARGAGQDGFRDGCRVPIPWTVAGRSYGFGAGGSWLPQPAGWGELSVEAQSGDPGSTLELYRAALAVRREHPALGAGDGVEWLAAPEGVLLFRREPGGGGAGAAFVCAANTTGAPVRITVPAGRVLLASTEAVGGAVGAVGAAAGGVVELPGDTTVWWSAEDA</sequence>
<keyword evidence="4" id="KW-1185">Reference proteome</keyword>
<organism evidence="3 4">
    <name type="scientific">Streptomyces synnematoformans</name>
    <dbReference type="NCBI Taxonomy" id="415721"/>
    <lineage>
        <taxon>Bacteria</taxon>
        <taxon>Bacillati</taxon>
        <taxon>Actinomycetota</taxon>
        <taxon>Actinomycetes</taxon>
        <taxon>Kitasatosporales</taxon>
        <taxon>Streptomycetaceae</taxon>
        <taxon>Streptomyces</taxon>
    </lineage>
</organism>
<evidence type="ECO:0000256" key="1">
    <source>
        <dbReference type="ARBA" id="ARBA00008061"/>
    </source>
</evidence>
<comment type="caution">
    <text evidence="3">The sequence shown here is derived from an EMBL/GenBank/DDBJ whole genome shotgun (WGS) entry which is preliminary data.</text>
</comment>
<evidence type="ECO:0000313" key="4">
    <source>
        <dbReference type="Proteomes" id="UP001500443"/>
    </source>
</evidence>
<reference evidence="3 4" key="1">
    <citation type="journal article" date="2019" name="Int. J. Syst. Evol. Microbiol.">
        <title>The Global Catalogue of Microorganisms (GCM) 10K type strain sequencing project: providing services to taxonomists for standard genome sequencing and annotation.</title>
        <authorList>
            <consortium name="The Broad Institute Genomics Platform"/>
            <consortium name="The Broad Institute Genome Sequencing Center for Infectious Disease"/>
            <person name="Wu L."/>
            <person name="Ma J."/>
        </authorList>
    </citation>
    <scope>NUCLEOTIDE SEQUENCE [LARGE SCALE GENOMIC DNA]</scope>
    <source>
        <strain evidence="3 4">JCM 15481</strain>
    </source>
</reference>
<dbReference type="PANTHER" id="PTHR10357">
    <property type="entry name" value="ALPHA-AMYLASE FAMILY MEMBER"/>
    <property type="match status" value="1"/>
</dbReference>
<name>A0ABN2X7B3_9ACTN</name>
<dbReference type="RefSeq" id="WP_344286529.1">
    <property type="nucleotide sequence ID" value="NZ_BAAAPF010000001.1"/>
</dbReference>
<dbReference type="Gene3D" id="3.90.400.10">
    <property type="entry name" value="Oligo-1,6-glucosidase, Domain 2"/>
    <property type="match status" value="1"/>
</dbReference>
<evidence type="ECO:0000313" key="3">
    <source>
        <dbReference type="EMBL" id="GAA2106224.1"/>
    </source>
</evidence>
<dbReference type="Proteomes" id="UP001500443">
    <property type="component" value="Unassembled WGS sequence"/>
</dbReference>
<dbReference type="SMART" id="SM00642">
    <property type="entry name" value="Aamy"/>
    <property type="match status" value="1"/>
</dbReference>
<evidence type="ECO:0000259" key="2">
    <source>
        <dbReference type="SMART" id="SM00642"/>
    </source>
</evidence>
<proteinExistence type="inferred from homology"/>
<dbReference type="GO" id="GO:0016787">
    <property type="term" value="F:hydrolase activity"/>
    <property type="evidence" value="ECO:0007669"/>
    <property type="project" value="UniProtKB-KW"/>
</dbReference>
<dbReference type="EMBL" id="BAAAPF010000001">
    <property type="protein sequence ID" value="GAA2106224.1"/>
    <property type="molecule type" value="Genomic_DNA"/>
</dbReference>
<dbReference type="SUPFAM" id="SSF51445">
    <property type="entry name" value="(Trans)glycosidases"/>
    <property type="match status" value="1"/>
</dbReference>
<dbReference type="InterPro" id="IPR006047">
    <property type="entry name" value="GH13_cat_dom"/>
</dbReference>
<gene>
    <name evidence="3" type="ORF">GCM10009802_00230</name>
</gene>
<dbReference type="Gene3D" id="3.20.20.80">
    <property type="entry name" value="Glycosidases"/>
    <property type="match status" value="1"/>
</dbReference>
<protein>
    <submittedName>
        <fullName evidence="3">Glycoside hydrolase family 13 protein</fullName>
    </submittedName>
</protein>
<dbReference type="CDD" id="cd11332">
    <property type="entry name" value="AmyAc_OligoGlu_TS"/>
    <property type="match status" value="1"/>
</dbReference>
<dbReference type="PANTHER" id="PTHR10357:SF179">
    <property type="entry name" value="NEUTRAL AND BASIC AMINO ACID TRANSPORT PROTEIN RBAT"/>
    <property type="match status" value="1"/>
</dbReference>